<feature type="binding site" evidence="4">
    <location>
        <position position="198"/>
    </location>
    <ligand>
        <name>Mn(2+)</name>
        <dbReference type="ChEBI" id="CHEBI:29035"/>
        <label>1</label>
    </ligand>
</feature>
<reference evidence="6 7" key="1">
    <citation type="submission" date="2020-03" db="EMBL/GenBank/DDBJ databases">
        <title>Genomic Encyclopedia of Type Strains, Phase IV (KMG-IV): sequencing the most valuable type-strain genomes for metagenomic binning, comparative biology and taxonomic classification.</title>
        <authorList>
            <person name="Goeker M."/>
        </authorList>
    </citation>
    <scope>NUCLEOTIDE SEQUENCE [LARGE SCALE GENOMIC DNA]</scope>
    <source>
        <strain evidence="6 7">DSM 25229</strain>
    </source>
</reference>
<dbReference type="CDD" id="cd11593">
    <property type="entry name" value="Agmatinase-like_2"/>
    <property type="match status" value="1"/>
</dbReference>
<evidence type="ECO:0000256" key="1">
    <source>
        <dbReference type="ARBA" id="ARBA00009227"/>
    </source>
</evidence>
<dbReference type="RefSeq" id="WP_167922978.1">
    <property type="nucleotide sequence ID" value="NZ_JAATIT010000008.1"/>
</dbReference>
<proteinExistence type="inferred from homology"/>
<evidence type="ECO:0000313" key="7">
    <source>
        <dbReference type="Proteomes" id="UP000535078"/>
    </source>
</evidence>
<dbReference type="InterPro" id="IPR005925">
    <property type="entry name" value="Agmatinase-rel"/>
</dbReference>
<dbReference type="PROSITE" id="PS01053">
    <property type="entry name" value="ARGINASE_1"/>
    <property type="match status" value="1"/>
</dbReference>
<evidence type="ECO:0000313" key="6">
    <source>
        <dbReference type="EMBL" id="NJB91619.1"/>
    </source>
</evidence>
<feature type="binding site" evidence="4">
    <location>
        <position position="200"/>
    </location>
    <ligand>
        <name>Mn(2+)</name>
        <dbReference type="ChEBI" id="CHEBI:29035"/>
        <label>1</label>
    </ligand>
</feature>
<dbReference type="GO" id="GO:0046872">
    <property type="term" value="F:metal ion binding"/>
    <property type="evidence" value="ECO:0007669"/>
    <property type="project" value="UniProtKB-KW"/>
</dbReference>
<sequence>MPAIRLFGLPTDINSSFERGAAAGPAAIREALWSDRGNMASELGPGIGPEIGSDILLTDDGDLPLTEDTAQDDAAIRRHVAYAREDGDIPLALGGDHAVTFPLVEAAAACHGPVTILHFDAHPDLYDDFAGNPRSHASPFARICEAGHAKRLVQVGIRTLTHHCREQAARFGVEIVPMADFSPDRVPVLDGPLYISIDLDGLDPSAAPGVAHPEPGGLTVRELLAVLHKQTAPIVGADIVELHPGRDIGGVTAIVGAKLVRELAALIDRNGPYRP</sequence>
<dbReference type="PANTHER" id="PTHR11358:SF26">
    <property type="entry name" value="GUANIDINO ACID HYDROLASE, MITOCHONDRIAL"/>
    <property type="match status" value="1"/>
</dbReference>
<accession>A0A7X5XVE7</accession>
<dbReference type="EMBL" id="JAATIT010000008">
    <property type="protein sequence ID" value="NJB91619.1"/>
    <property type="molecule type" value="Genomic_DNA"/>
</dbReference>
<organism evidence="6 7">
    <name type="scientific">Sphingopyxis italica</name>
    <dbReference type="NCBI Taxonomy" id="1129133"/>
    <lineage>
        <taxon>Bacteria</taxon>
        <taxon>Pseudomonadati</taxon>
        <taxon>Pseudomonadota</taxon>
        <taxon>Alphaproteobacteria</taxon>
        <taxon>Sphingomonadales</taxon>
        <taxon>Sphingomonadaceae</taxon>
        <taxon>Sphingopyxis</taxon>
    </lineage>
</organism>
<dbReference type="InterPro" id="IPR023696">
    <property type="entry name" value="Ureohydrolase_dom_sf"/>
</dbReference>
<keyword evidence="7" id="KW-1185">Reference proteome</keyword>
<dbReference type="AlphaFoldDB" id="A0A7X5XVE7"/>
<evidence type="ECO:0000256" key="5">
    <source>
        <dbReference type="RuleBase" id="RU003684"/>
    </source>
</evidence>
<evidence type="ECO:0000256" key="4">
    <source>
        <dbReference type="PIRSR" id="PIRSR036979-1"/>
    </source>
</evidence>
<dbReference type="PANTHER" id="PTHR11358">
    <property type="entry name" value="ARGINASE/AGMATINASE"/>
    <property type="match status" value="1"/>
</dbReference>
<feature type="binding site" evidence="4">
    <location>
        <position position="97"/>
    </location>
    <ligand>
        <name>Mn(2+)</name>
        <dbReference type="ChEBI" id="CHEBI:29035"/>
        <label>1</label>
    </ligand>
</feature>
<name>A0A7X5XVE7_9SPHN</name>
<gene>
    <name evidence="6" type="ORF">GGR90_003837</name>
</gene>
<evidence type="ECO:0000256" key="2">
    <source>
        <dbReference type="ARBA" id="ARBA00022723"/>
    </source>
</evidence>
<comment type="caution">
    <text evidence="6">The sequence shown here is derived from an EMBL/GenBank/DDBJ whole genome shotgun (WGS) entry which is preliminary data.</text>
</comment>
<dbReference type="InterPro" id="IPR006035">
    <property type="entry name" value="Ureohydrolase"/>
</dbReference>
<dbReference type="Gene3D" id="3.40.800.10">
    <property type="entry name" value="Ureohydrolase domain"/>
    <property type="match status" value="1"/>
</dbReference>
<dbReference type="Pfam" id="PF00491">
    <property type="entry name" value="Arginase"/>
    <property type="match status" value="1"/>
</dbReference>
<keyword evidence="2 4" id="KW-0479">Metal-binding</keyword>
<keyword evidence="3 5" id="KW-0378">Hydrolase</keyword>
<dbReference type="PIRSF" id="PIRSF036979">
    <property type="entry name" value="Arginase"/>
    <property type="match status" value="1"/>
</dbReference>
<dbReference type="Proteomes" id="UP000535078">
    <property type="component" value="Unassembled WGS sequence"/>
</dbReference>
<feature type="binding site" evidence="4">
    <location>
        <position position="122"/>
    </location>
    <ligand>
        <name>Mn(2+)</name>
        <dbReference type="ChEBI" id="CHEBI:29035"/>
        <label>1</label>
    </ligand>
</feature>
<protein>
    <submittedName>
        <fullName evidence="6">Agmatinase</fullName>
    </submittedName>
</protein>
<dbReference type="InterPro" id="IPR020855">
    <property type="entry name" value="Ureohydrolase_Mn_BS"/>
</dbReference>
<dbReference type="PROSITE" id="PS51409">
    <property type="entry name" value="ARGINASE_2"/>
    <property type="match status" value="1"/>
</dbReference>
<dbReference type="GO" id="GO:0033389">
    <property type="term" value="P:putrescine biosynthetic process from arginine, via agmatine"/>
    <property type="evidence" value="ECO:0007669"/>
    <property type="project" value="TreeGrafter"/>
</dbReference>
<dbReference type="GO" id="GO:0008783">
    <property type="term" value="F:agmatinase activity"/>
    <property type="evidence" value="ECO:0007669"/>
    <property type="project" value="TreeGrafter"/>
</dbReference>
<dbReference type="NCBIfam" id="TIGR01230">
    <property type="entry name" value="agmatinase"/>
    <property type="match status" value="1"/>
</dbReference>
<feature type="binding site" evidence="4">
    <location>
        <position position="124"/>
    </location>
    <ligand>
        <name>Mn(2+)</name>
        <dbReference type="ChEBI" id="CHEBI:29035"/>
        <label>2</label>
    </ligand>
</feature>
<comment type="similarity">
    <text evidence="1">Belongs to the arginase family. Agmatinase subfamily.</text>
</comment>
<keyword evidence="4" id="KW-0464">Manganese</keyword>
<dbReference type="SUPFAM" id="SSF52768">
    <property type="entry name" value="Arginase/deacetylase"/>
    <property type="match status" value="1"/>
</dbReference>
<comment type="cofactor">
    <cofactor evidence="4">
        <name>Mn(2+)</name>
        <dbReference type="ChEBI" id="CHEBI:29035"/>
    </cofactor>
    <text evidence="4">Binds 2 manganese ions per subunit.</text>
</comment>
<evidence type="ECO:0000256" key="3">
    <source>
        <dbReference type="ARBA" id="ARBA00022801"/>
    </source>
</evidence>
<feature type="binding site" evidence="4">
    <location>
        <position position="120"/>
    </location>
    <ligand>
        <name>Mn(2+)</name>
        <dbReference type="ChEBI" id="CHEBI:29035"/>
        <label>1</label>
    </ligand>
</feature>